<comment type="caution">
    <text evidence="5">The sequence shown here is derived from an EMBL/GenBank/DDBJ whole genome shotgun (WGS) entry which is preliminary data.</text>
</comment>
<keyword evidence="6" id="KW-1185">Reference proteome</keyword>
<dbReference type="PANTHER" id="PTHR43038">
    <property type="entry name" value="ATP-BINDING CASSETTE, SUB-FAMILY H, MEMBER 1"/>
    <property type="match status" value="1"/>
</dbReference>
<dbReference type="SUPFAM" id="SSF52540">
    <property type="entry name" value="P-loop containing nucleoside triphosphate hydrolases"/>
    <property type="match status" value="1"/>
</dbReference>
<dbReference type="InterPro" id="IPR003593">
    <property type="entry name" value="AAA+_ATPase"/>
</dbReference>
<feature type="signal peptide" evidence="3">
    <location>
        <begin position="1"/>
        <end position="36"/>
    </location>
</feature>
<dbReference type="PANTHER" id="PTHR43038:SF3">
    <property type="entry name" value="ABC TRANSPORTER G FAMILY MEMBER 20 ISOFORM X1"/>
    <property type="match status" value="1"/>
</dbReference>
<dbReference type="Pfam" id="PF00005">
    <property type="entry name" value="ABC_tran"/>
    <property type="match status" value="1"/>
</dbReference>
<dbReference type="InterPro" id="IPR003439">
    <property type="entry name" value="ABC_transporter-like_ATP-bd"/>
</dbReference>
<evidence type="ECO:0000259" key="4">
    <source>
        <dbReference type="PROSITE" id="PS50893"/>
    </source>
</evidence>
<gene>
    <name evidence="5" type="ORF">AMECASPLE_020867</name>
</gene>
<organism evidence="5 6">
    <name type="scientific">Ameca splendens</name>
    <dbReference type="NCBI Taxonomy" id="208324"/>
    <lineage>
        <taxon>Eukaryota</taxon>
        <taxon>Metazoa</taxon>
        <taxon>Chordata</taxon>
        <taxon>Craniata</taxon>
        <taxon>Vertebrata</taxon>
        <taxon>Euteleostomi</taxon>
        <taxon>Actinopterygii</taxon>
        <taxon>Neopterygii</taxon>
        <taxon>Teleostei</taxon>
        <taxon>Neoteleostei</taxon>
        <taxon>Acanthomorphata</taxon>
        <taxon>Ovalentaria</taxon>
        <taxon>Atherinomorphae</taxon>
        <taxon>Cyprinodontiformes</taxon>
        <taxon>Goodeidae</taxon>
        <taxon>Ameca</taxon>
    </lineage>
</organism>
<dbReference type="InterPro" id="IPR027417">
    <property type="entry name" value="P-loop_NTPase"/>
</dbReference>
<dbReference type="CDD" id="cd03230">
    <property type="entry name" value="ABC_DR_subfamily_A"/>
    <property type="match status" value="1"/>
</dbReference>
<dbReference type="EMBL" id="JAHRIP010039385">
    <property type="protein sequence ID" value="MEQ2296049.1"/>
    <property type="molecule type" value="Genomic_DNA"/>
</dbReference>
<feature type="chain" id="PRO_5045256250" description="ABC transporter domain-containing protein" evidence="3">
    <location>
        <begin position="37"/>
        <end position="280"/>
    </location>
</feature>
<keyword evidence="3" id="KW-0732">Signal</keyword>
<feature type="domain" description="ABC transporter" evidence="4">
    <location>
        <begin position="81"/>
        <end position="280"/>
    </location>
</feature>
<dbReference type="Gene3D" id="3.40.50.300">
    <property type="entry name" value="P-loop containing nucleotide triphosphate hydrolases"/>
    <property type="match status" value="1"/>
</dbReference>
<protein>
    <recommendedName>
        <fullName evidence="4">ABC transporter domain-containing protein</fullName>
    </recommendedName>
</protein>
<accession>A0ABV0YQA7</accession>
<sequence length="280" mass="30256">MSPLCGALCCTNPAAGPVFCALLLLLLLLLPPAAMAAAASDRNNSTPGPANCTETQDQLIKEGDMKDLEASLPAAQDNFAIRCRDVCRSYGKLKVLTNLNLTVPQGQIYGLLGPSGCGKTTLLKCIVGTLKISRGHITVLGKPPAFPGHEVPGKMVGYMPQDLALYNEFTISDTLAFFGRIHGLTSKETRARMDFLIDFLHLPQKHSLVRNLSGGQRRRVSLGAALLQNPELLILDEPTVGVDPVLRAKIWQHLVEIVKTGKVSVIITTHYIEEARQANV</sequence>
<dbReference type="PROSITE" id="PS00211">
    <property type="entry name" value="ABC_TRANSPORTER_1"/>
    <property type="match status" value="1"/>
</dbReference>
<keyword evidence="1" id="KW-0547">Nucleotide-binding</keyword>
<dbReference type="Proteomes" id="UP001469553">
    <property type="component" value="Unassembled WGS sequence"/>
</dbReference>
<evidence type="ECO:0000313" key="6">
    <source>
        <dbReference type="Proteomes" id="UP001469553"/>
    </source>
</evidence>
<evidence type="ECO:0000313" key="5">
    <source>
        <dbReference type="EMBL" id="MEQ2296049.1"/>
    </source>
</evidence>
<proteinExistence type="predicted"/>
<name>A0ABV0YQA7_9TELE</name>
<evidence type="ECO:0000256" key="3">
    <source>
        <dbReference type="SAM" id="SignalP"/>
    </source>
</evidence>
<reference evidence="5 6" key="1">
    <citation type="submission" date="2021-06" db="EMBL/GenBank/DDBJ databases">
        <authorList>
            <person name="Palmer J.M."/>
        </authorList>
    </citation>
    <scope>NUCLEOTIDE SEQUENCE [LARGE SCALE GENOMIC DNA]</scope>
    <source>
        <strain evidence="5 6">AS_MEX2019</strain>
        <tissue evidence="5">Muscle</tissue>
    </source>
</reference>
<dbReference type="SMART" id="SM00382">
    <property type="entry name" value="AAA"/>
    <property type="match status" value="1"/>
</dbReference>
<evidence type="ECO:0000256" key="2">
    <source>
        <dbReference type="ARBA" id="ARBA00022840"/>
    </source>
</evidence>
<feature type="non-terminal residue" evidence="5">
    <location>
        <position position="280"/>
    </location>
</feature>
<keyword evidence="2" id="KW-0067">ATP-binding</keyword>
<dbReference type="InterPro" id="IPR017871">
    <property type="entry name" value="ABC_transporter-like_CS"/>
</dbReference>
<dbReference type="PROSITE" id="PS50893">
    <property type="entry name" value="ABC_TRANSPORTER_2"/>
    <property type="match status" value="1"/>
</dbReference>
<evidence type="ECO:0000256" key="1">
    <source>
        <dbReference type="ARBA" id="ARBA00022741"/>
    </source>
</evidence>